<accession>A0A251MTP7</accession>
<evidence type="ECO:0000256" key="1">
    <source>
        <dbReference type="ARBA" id="ARBA00022722"/>
    </source>
</evidence>
<dbReference type="GO" id="GO:0003677">
    <property type="term" value="F:DNA binding"/>
    <property type="evidence" value="ECO:0007669"/>
    <property type="project" value="InterPro"/>
</dbReference>
<dbReference type="InterPro" id="IPR029060">
    <property type="entry name" value="PIN-like_dom_sf"/>
</dbReference>
<keyword evidence="1" id="KW-0540">Nuclease</keyword>
<sequence>MVEVAVPTRVHITPFLSVSSYLPICRKIVVTKVARKISGVVASSSSTFSTSSGFGSKQKVDDGQVLLPKKTSKKRVFFLDVNPLCYEGSKPSLQSFAHWVSLFFNQVSLSDPVIAVVDGERGSEHRRQLLPSYKAHRWKFLRQFSKGHVGRSHGVITNVLRKCNVPEIWEGVDTLKQVIKIEGHEADDVIATLVGQVLQSGYRVVIASPDKDFKQLLSEDVQLVIPLEELERWSFYTLKHYMAQYNCDPCCDLSLS</sequence>
<dbReference type="InterPro" id="IPR038969">
    <property type="entry name" value="FEN"/>
</dbReference>
<dbReference type="GO" id="GO:0033567">
    <property type="term" value="P:DNA replication, Okazaki fragment processing"/>
    <property type="evidence" value="ECO:0007669"/>
    <property type="project" value="InterPro"/>
</dbReference>
<dbReference type="GO" id="GO:0017108">
    <property type="term" value="F:5'-flap endonuclease activity"/>
    <property type="evidence" value="ECO:0007669"/>
    <property type="project" value="InterPro"/>
</dbReference>
<dbReference type="PANTHER" id="PTHR42646">
    <property type="entry name" value="FLAP ENDONUCLEASE XNI"/>
    <property type="match status" value="1"/>
</dbReference>
<keyword evidence="2" id="KW-0378">Hydrolase</keyword>
<dbReference type="Pfam" id="PF02739">
    <property type="entry name" value="5_3_exonuc_N"/>
    <property type="match status" value="1"/>
</dbReference>
<feature type="domain" description="5'-3' exonuclease" evidence="3">
    <location>
        <begin position="74"/>
        <end position="256"/>
    </location>
</feature>
<name>A0A251MTP7_PRUPE</name>
<dbReference type="Gene3D" id="3.40.50.1010">
    <property type="entry name" value="5'-nuclease"/>
    <property type="match status" value="1"/>
</dbReference>
<dbReference type="GO" id="GO:0008409">
    <property type="term" value="F:5'-3' exonuclease activity"/>
    <property type="evidence" value="ECO:0007669"/>
    <property type="project" value="InterPro"/>
</dbReference>
<protein>
    <recommendedName>
        <fullName evidence="3">5'-3' exonuclease domain-containing protein</fullName>
    </recommendedName>
</protein>
<evidence type="ECO:0000313" key="5">
    <source>
        <dbReference type="Proteomes" id="UP000006882"/>
    </source>
</evidence>
<gene>
    <name evidence="4" type="ORF">PRUPE_8G055700</name>
</gene>
<reference evidence="4 5" key="1">
    <citation type="journal article" date="2013" name="Nat. Genet.">
        <title>The high-quality draft genome of peach (Prunus persica) identifies unique patterns of genetic diversity, domestication and genome evolution.</title>
        <authorList>
            <consortium name="International Peach Genome Initiative"/>
            <person name="Verde I."/>
            <person name="Abbott A.G."/>
            <person name="Scalabrin S."/>
            <person name="Jung S."/>
            <person name="Shu S."/>
            <person name="Marroni F."/>
            <person name="Zhebentyayeva T."/>
            <person name="Dettori M.T."/>
            <person name="Grimwood J."/>
            <person name="Cattonaro F."/>
            <person name="Zuccolo A."/>
            <person name="Rossini L."/>
            <person name="Jenkins J."/>
            <person name="Vendramin E."/>
            <person name="Meisel L.A."/>
            <person name="Decroocq V."/>
            <person name="Sosinski B."/>
            <person name="Prochnik S."/>
            <person name="Mitros T."/>
            <person name="Policriti A."/>
            <person name="Cipriani G."/>
            <person name="Dondini L."/>
            <person name="Ficklin S."/>
            <person name="Goodstein D.M."/>
            <person name="Xuan P."/>
            <person name="Del Fabbro C."/>
            <person name="Aramini V."/>
            <person name="Copetti D."/>
            <person name="Gonzalez S."/>
            <person name="Horner D.S."/>
            <person name="Falchi R."/>
            <person name="Lucas S."/>
            <person name="Mica E."/>
            <person name="Maldonado J."/>
            <person name="Lazzari B."/>
            <person name="Bielenberg D."/>
            <person name="Pirona R."/>
            <person name="Miculan M."/>
            <person name="Barakat A."/>
            <person name="Testolin R."/>
            <person name="Stella A."/>
            <person name="Tartarini S."/>
            <person name="Tonutti P."/>
            <person name="Arus P."/>
            <person name="Orellana A."/>
            <person name="Wells C."/>
            <person name="Main D."/>
            <person name="Vizzotto G."/>
            <person name="Silva H."/>
            <person name="Salamini F."/>
            <person name="Schmutz J."/>
            <person name="Morgante M."/>
            <person name="Rokhsar D.S."/>
        </authorList>
    </citation>
    <scope>NUCLEOTIDE SEQUENCE [LARGE SCALE GENOMIC DNA]</scope>
    <source>
        <strain evidence="5">cv. Nemared</strain>
    </source>
</reference>
<dbReference type="SMART" id="SM00475">
    <property type="entry name" value="53EXOc"/>
    <property type="match status" value="1"/>
</dbReference>
<dbReference type="EMBL" id="CM007658">
    <property type="protein sequence ID" value="ONH90472.1"/>
    <property type="molecule type" value="Genomic_DNA"/>
</dbReference>
<proteinExistence type="predicted"/>
<evidence type="ECO:0000313" key="4">
    <source>
        <dbReference type="EMBL" id="ONH90472.1"/>
    </source>
</evidence>
<dbReference type="Proteomes" id="UP000006882">
    <property type="component" value="Chromosome G8"/>
</dbReference>
<dbReference type="InterPro" id="IPR002421">
    <property type="entry name" value="5-3_exonuclease"/>
</dbReference>
<dbReference type="InterPro" id="IPR020046">
    <property type="entry name" value="5-3_exonucl_a-hlix_arch_N"/>
</dbReference>
<dbReference type="PANTHER" id="PTHR42646:SF4">
    <property type="entry name" value="5'-3' EXONUCLEASE FAMILY PROTEIN"/>
    <property type="match status" value="1"/>
</dbReference>
<keyword evidence="5" id="KW-1185">Reference proteome</keyword>
<evidence type="ECO:0000259" key="3">
    <source>
        <dbReference type="SMART" id="SM00475"/>
    </source>
</evidence>
<dbReference type="SUPFAM" id="SSF88723">
    <property type="entry name" value="PIN domain-like"/>
    <property type="match status" value="1"/>
</dbReference>
<organism evidence="4 5">
    <name type="scientific">Prunus persica</name>
    <name type="common">Peach</name>
    <name type="synonym">Amygdalus persica</name>
    <dbReference type="NCBI Taxonomy" id="3760"/>
    <lineage>
        <taxon>Eukaryota</taxon>
        <taxon>Viridiplantae</taxon>
        <taxon>Streptophyta</taxon>
        <taxon>Embryophyta</taxon>
        <taxon>Tracheophyta</taxon>
        <taxon>Spermatophyta</taxon>
        <taxon>Magnoliopsida</taxon>
        <taxon>eudicotyledons</taxon>
        <taxon>Gunneridae</taxon>
        <taxon>Pentapetalae</taxon>
        <taxon>rosids</taxon>
        <taxon>fabids</taxon>
        <taxon>Rosales</taxon>
        <taxon>Rosaceae</taxon>
        <taxon>Amygdaloideae</taxon>
        <taxon>Amygdaleae</taxon>
        <taxon>Prunus</taxon>
    </lineage>
</organism>
<dbReference type="Gramene" id="ONH90472">
    <property type="protein sequence ID" value="ONH90472"/>
    <property type="gene ID" value="PRUPE_8G055700"/>
</dbReference>
<evidence type="ECO:0000256" key="2">
    <source>
        <dbReference type="ARBA" id="ARBA00022801"/>
    </source>
</evidence>
<dbReference type="AlphaFoldDB" id="A0A251MTP7"/>